<name>A0A554VCM4_9FLAO</name>
<evidence type="ECO:0000259" key="2">
    <source>
        <dbReference type="PROSITE" id="PS50110"/>
    </source>
</evidence>
<dbReference type="Pfam" id="PF00072">
    <property type="entry name" value="Response_reg"/>
    <property type="match status" value="1"/>
</dbReference>
<evidence type="ECO:0000313" key="4">
    <source>
        <dbReference type="EMBL" id="TSE04489.1"/>
    </source>
</evidence>
<dbReference type="SMART" id="SM00448">
    <property type="entry name" value="REC"/>
    <property type="match status" value="1"/>
</dbReference>
<dbReference type="Gene3D" id="2.40.50.1020">
    <property type="entry name" value="LytTr DNA-binding domain"/>
    <property type="match status" value="1"/>
</dbReference>
<dbReference type="EMBL" id="VLNR01000080">
    <property type="protein sequence ID" value="TSE04489.1"/>
    <property type="molecule type" value="Genomic_DNA"/>
</dbReference>
<dbReference type="PROSITE" id="PS50110">
    <property type="entry name" value="RESPONSE_REGULATORY"/>
    <property type="match status" value="1"/>
</dbReference>
<protein>
    <submittedName>
        <fullName evidence="4">Response regulator transcription factor</fullName>
    </submittedName>
</protein>
<dbReference type="GO" id="GO:0000156">
    <property type="term" value="F:phosphorelay response regulator activity"/>
    <property type="evidence" value="ECO:0007669"/>
    <property type="project" value="InterPro"/>
</dbReference>
<keyword evidence="1" id="KW-0597">Phosphoprotein</keyword>
<dbReference type="PANTHER" id="PTHR37299">
    <property type="entry name" value="TRANSCRIPTIONAL REGULATOR-RELATED"/>
    <property type="match status" value="1"/>
</dbReference>
<keyword evidence="5" id="KW-1185">Reference proteome</keyword>
<dbReference type="SUPFAM" id="SSF52172">
    <property type="entry name" value="CheY-like"/>
    <property type="match status" value="1"/>
</dbReference>
<dbReference type="PROSITE" id="PS50930">
    <property type="entry name" value="HTH_LYTTR"/>
    <property type="match status" value="1"/>
</dbReference>
<dbReference type="OrthoDB" id="2168082at2"/>
<dbReference type="Proteomes" id="UP000318833">
    <property type="component" value="Unassembled WGS sequence"/>
</dbReference>
<feature type="modified residue" description="4-aspartylphosphate" evidence="1">
    <location>
        <position position="55"/>
    </location>
</feature>
<feature type="domain" description="Response regulatory" evidence="2">
    <location>
        <begin position="4"/>
        <end position="115"/>
    </location>
</feature>
<dbReference type="InterPro" id="IPR007492">
    <property type="entry name" value="LytTR_DNA-bd_dom"/>
</dbReference>
<dbReference type="InterPro" id="IPR011006">
    <property type="entry name" value="CheY-like_superfamily"/>
</dbReference>
<dbReference type="Pfam" id="PF04397">
    <property type="entry name" value="LytTR"/>
    <property type="match status" value="1"/>
</dbReference>
<evidence type="ECO:0000313" key="5">
    <source>
        <dbReference type="Proteomes" id="UP000318833"/>
    </source>
</evidence>
<evidence type="ECO:0000259" key="3">
    <source>
        <dbReference type="PROSITE" id="PS50930"/>
    </source>
</evidence>
<proteinExistence type="predicted"/>
<dbReference type="GO" id="GO:0003677">
    <property type="term" value="F:DNA binding"/>
    <property type="evidence" value="ECO:0007669"/>
    <property type="project" value="InterPro"/>
</dbReference>
<sequence>MKMRCLIVDDEHLARKGLEDFVKQTPFLEHTKSLSSALEAIEFLKHNFVEIMFLDIQMPDMTGIELIKVLSNPPQIIFTTAHREFALDGFDLNVVDFLLKPFSYQRFLKAVNKATVTNNKVIEYKDDKNHIFIKCDGMIIKVFIDDILFIETAKDYVLIHTTYDKHLTLVSLRQIEEELPKEKFIRVHRYYLVGLKHIKKLEGNLIYIDKHKIRISRSLRSQVYQMIIGNNLIERL</sequence>
<dbReference type="SMART" id="SM00850">
    <property type="entry name" value="LytTR"/>
    <property type="match status" value="1"/>
</dbReference>
<dbReference type="Gene3D" id="3.40.50.2300">
    <property type="match status" value="1"/>
</dbReference>
<feature type="domain" description="HTH LytTR-type" evidence="3">
    <location>
        <begin position="131"/>
        <end position="202"/>
    </location>
</feature>
<comment type="caution">
    <text evidence="4">The sequence shown here is derived from an EMBL/GenBank/DDBJ whole genome shotgun (WGS) entry which is preliminary data.</text>
</comment>
<dbReference type="AlphaFoldDB" id="A0A554VCM4"/>
<gene>
    <name evidence="4" type="ORF">FOF46_26135</name>
</gene>
<accession>A0A554VCM4</accession>
<dbReference type="PANTHER" id="PTHR37299:SF1">
    <property type="entry name" value="STAGE 0 SPORULATION PROTEIN A HOMOLOG"/>
    <property type="match status" value="1"/>
</dbReference>
<dbReference type="RefSeq" id="WP_109437345.1">
    <property type="nucleotide sequence ID" value="NZ_CANMIK010000047.1"/>
</dbReference>
<organism evidence="4 5">
    <name type="scientific">Aquimarina algiphila</name>
    <dbReference type="NCBI Taxonomy" id="2047982"/>
    <lineage>
        <taxon>Bacteria</taxon>
        <taxon>Pseudomonadati</taxon>
        <taxon>Bacteroidota</taxon>
        <taxon>Flavobacteriia</taxon>
        <taxon>Flavobacteriales</taxon>
        <taxon>Flavobacteriaceae</taxon>
        <taxon>Aquimarina</taxon>
    </lineage>
</organism>
<dbReference type="InterPro" id="IPR001789">
    <property type="entry name" value="Sig_transdc_resp-reg_receiver"/>
</dbReference>
<evidence type="ECO:0000256" key="1">
    <source>
        <dbReference type="PROSITE-ProRule" id="PRU00169"/>
    </source>
</evidence>
<dbReference type="InterPro" id="IPR046947">
    <property type="entry name" value="LytR-like"/>
</dbReference>
<reference evidence="4 5" key="1">
    <citation type="submission" date="2019-07" db="EMBL/GenBank/DDBJ databases">
        <title>The draft genome sequence of Aquimarina algiphila M91.</title>
        <authorList>
            <person name="Meng X."/>
        </authorList>
    </citation>
    <scope>NUCLEOTIDE SEQUENCE [LARGE SCALE GENOMIC DNA]</scope>
    <source>
        <strain evidence="4 5">M91</strain>
    </source>
</reference>